<keyword evidence="3" id="KW-1185">Reference proteome</keyword>
<comment type="caution">
    <text evidence="2">The sequence shown here is derived from an EMBL/GenBank/DDBJ whole genome shotgun (WGS) entry which is preliminary data.</text>
</comment>
<reference evidence="3" key="1">
    <citation type="journal article" date="2019" name="Int. J. Syst. Evol. Microbiol.">
        <title>The Global Catalogue of Microorganisms (GCM) 10K type strain sequencing project: providing services to taxonomists for standard genome sequencing and annotation.</title>
        <authorList>
            <consortium name="The Broad Institute Genomics Platform"/>
            <consortium name="The Broad Institute Genome Sequencing Center for Infectious Disease"/>
            <person name="Wu L."/>
            <person name="Ma J."/>
        </authorList>
    </citation>
    <scope>NUCLEOTIDE SEQUENCE [LARGE SCALE GENOMIC DNA]</scope>
    <source>
        <strain evidence="3">CCUG 56029</strain>
    </source>
</reference>
<evidence type="ECO:0000313" key="2">
    <source>
        <dbReference type="EMBL" id="MFC4425267.1"/>
    </source>
</evidence>
<evidence type="ECO:0000313" key="3">
    <source>
        <dbReference type="Proteomes" id="UP001595998"/>
    </source>
</evidence>
<dbReference type="EMBL" id="JBHSEH010000004">
    <property type="protein sequence ID" value="MFC4425267.1"/>
    <property type="molecule type" value="Genomic_DNA"/>
</dbReference>
<feature type="transmembrane region" description="Helical" evidence="1">
    <location>
        <begin position="72"/>
        <end position="90"/>
    </location>
</feature>
<keyword evidence="1" id="KW-0472">Membrane</keyword>
<organism evidence="2 3">
    <name type="scientific">Deinococcus navajonensis</name>
    <dbReference type="NCBI Taxonomy" id="309884"/>
    <lineage>
        <taxon>Bacteria</taxon>
        <taxon>Thermotogati</taxon>
        <taxon>Deinococcota</taxon>
        <taxon>Deinococci</taxon>
        <taxon>Deinococcales</taxon>
        <taxon>Deinococcaceae</taxon>
        <taxon>Deinococcus</taxon>
    </lineage>
</organism>
<evidence type="ECO:0000256" key="1">
    <source>
        <dbReference type="SAM" id="Phobius"/>
    </source>
</evidence>
<keyword evidence="1" id="KW-0812">Transmembrane</keyword>
<keyword evidence="1" id="KW-1133">Transmembrane helix</keyword>
<proteinExistence type="predicted"/>
<name>A0ABV8XKS8_9DEIO</name>
<accession>A0ABV8XKS8</accession>
<protein>
    <submittedName>
        <fullName evidence="2">Uncharacterized protein</fullName>
    </submittedName>
</protein>
<feature type="transmembrane region" description="Helical" evidence="1">
    <location>
        <begin position="40"/>
        <end position="60"/>
    </location>
</feature>
<dbReference type="Proteomes" id="UP001595998">
    <property type="component" value="Unassembled WGS sequence"/>
</dbReference>
<sequence length="92" mass="10380">MNPVREWDWKGGTWLLGALLLLALIYQLFGAQLQAYRVPISMISLILLAGLTVRQALMLWRKGEHRTALVKVLVMAVLLVLPARSLLVMLRS</sequence>
<gene>
    <name evidence="2" type="ORF">ACFOZ9_03515</name>
</gene>
<dbReference type="RefSeq" id="WP_380036464.1">
    <property type="nucleotide sequence ID" value="NZ_JBHSEH010000004.1"/>
</dbReference>